<feature type="transmembrane region" description="Helical" evidence="2">
    <location>
        <begin position="261"/>
        <end position="286"/>
    </location>
</feature>
<organism evidence="4 5">
    <name type="scientific">Actinoallomurus liliacearum</name>
    <dbReference type="NCBI Taxonomy" id="1080073"/>
    <lineage>
        <taxon>Bacteria</taxon>
        <taxon>Bacillati</taxon>
        <taxon>Actinomycetota</taxon>
        <taxon>Actinomycetes</taxon>
        <taxon>Streptosporangiales</taxon>
        <taxon>Thermomonosporaceae</taxon>
        <taxon>Actinoallomurus</taxon>
    </lineage>
</organism>
<evidence type="ECO:0000259" key="3">
    <source>
        <dbReference type="Pfam" id="PF00535"/>
    </source>
</evidence>
<evidence type="ECO:0000256" key="1">
    <source>
        <dbReference type="ARBA" id="ARBA00006739"/>
    </source>
</evidence>
<comment type="caution">
    <text evidence="4">The sequence shown here is derived from an EMBL/GenBank/DDBJ whole genome shotgun (WGS) entry which is preliminary data.</text>
</comment>
<evidence type="ECO:0000256" key="2">
    <source>
        <dbReference type="SAM" id="Phobius"/>
    </source>
</evidence>
<keyword evidence="5" id="KW-1185">Reference proteome</keyword>
<protein>
    <recommendedName>
        <fullName evidence="3">Glycosyltransferase 2-like domain-containing protein</fullName>
    </recommendedName>
</protein>
<dbReference type="EMBL" id="BAABHJ010000005">
    <property type="protein sequence ID" value="GAA4607038.1"/>
    <property type="molecule type" value="Genomic_DNA"/>
</dbReference>
<keyword evidence="2" id="KW-0472">Membrane</keyword>
<sequence length="292" mass="32844">MTIVLPCYNEQDHVIDEVERICKAMDASGHTYELLAVDDCSTDDTLARLEAAAPQFPNMQVVPFHRNGGSGTVRRIGSQQARGDIVVWTDADMSYPNERIPDLIDILDQDPTIDQVVGARTTEEGTHKFLRVPAKWFIRKVAERLAGQKIPDLNSGLRAFRKDVAEPYLKLLPPGFSCVTTITLAFMSNQHDIRYVPIDYFKRSGSSKFHFVHDAYRYILQVLRMVMYFNPLKVLMPLALWLLGLGVAKGILDMILHPLRFAINTVLIFVTGLIIASMALLADLIVRSRGDT</sequence>
<gene>
    <name evidence="4" type="ORF">GCM10023195_26280</name>
</gene>
<dbReference type="InterPro" id="IPR050256">
    <property type="entry name" value="Glycosyltransferase_2"/>
</dbReference>
<comment type="similarity">
    <text evidence="1">Belongs to the glycosyltransferase 2 family.</text>
</comment>
<feature type="domain" description="Glycosyltransferase 2-like" evidence="3">
    <location>
        <begin position="2"/>
        <end position="166"/>
    </location>
</feature>
<dbReference type="InterPro" id="IPR001173">
    <property type="entry name" value="Glyco_trans_2-like"/>
</dbReference>
<accession>A0ABP8TFP5</accession>
<reference evidence="5" key="1">
    <citation type="journal article" date="2019" name="Int. J. Syst. Evol. Microbiol.">
        <title>The Global Catalogue of Microorganisms (GCM) 10K type strain sequencing project: providing services to taxonomists for standard genome sequencing and annotation.</title>
        <authorList>
            <consortium name="The Broad Institute Genomics Platform"/>
            <consortium name="The Broad Institute Genome Sequencing Center for Infectious Disease"/>
            <person name="Wu L."/>
            <person name="Ma J."/>
        </authorList>
    </citation>
    <scope>NUCLEOTIDE SEQUENCE [LARGE SCALE GENOMIC DNA]</scope>
    <source>
        <strain evidence="5">JCM 17938</strain>
    </source>
</reference>
<dbReference type="Gene3D" id="3.90.550.10">
    <property type="entry name" value="Spore Coat Polysaccharide Biosynthesis Protein SpsA, Chain A"/>
    <property type="match status" value="1"/>
</dbReference>
<evidence type="ECO:0000313" key="4">
    <source>
        <dbReference type="EMBL" id="GAA4607038.1"/>
    </source>
</evidence>
<dbReference type="Proteomes" id="UP001500212">
    <property type="component" value="Unassembled WGS sequence"/>
</dbReference>
<dbReference type="SUPFAM" id="SSF53448">
    <property type="entry name" value="Nucleotide-diphospho-sugar transferases"/>
    <property type="match status" value="1"/>
</dbReference>
<dbReference type="PANTHER" id="PTHR48090">
    <property type="entry name" value="UNDECAPRENYL-PHOSPHATE 4-DEOXY-4-FORMAMIDO-L-ARABINOSE TRANSFERASE-RELATED"/>
    <property type="match status" value="1"/>
</dbReference>
<evidence type="ECO:0000313" key="5">
    <source>
        <dbReference type="Proteomes" id="UP001500212"/>
    </source>
</evidence>
<keyword evidence="2" id="KW-0812">Transmembrane</keyword>
<dbReference type="CDD" id="cd04179">
    <property type="entry name" value="DPM_DPG-synthase_like"/>
    <property type="match status" value="1"/>
</dbReference>
<keyword evidence="2" id="KW-1133">Transmembrane helix</keyword>
<proteinExistence type="inferred from homology"/>
<dbReference type="InterPro" id="IPR029044">
    <property type="entry name" value="Nucleotide-diphossugar_trans"/>
</dbReference>
<dbReference type="Pfam" id="PF00535">
    <property type="entry name" value="Glycos_transf_2"/>
    <property type="match status" value="1"/>
</dbReference>
<feature type="transmembrane region" description="Helical" evidence="2">
    <location>
        <begin position="234"/>
        <end position="255"/>
    </location>
</feature>
<name>A0ABP8TFP5_9ACTN</name>